<dbReference type="EMBL" id="JBBCAQ010000010">
    <property type="protein sequence ID" value="KAK7600862.1"/>
    <property type="molecule type" value="Genomic_DNA"/>
</dbReference>
<evidence type="ECO:0000313" key="1">
    <source>
        <dbReference type="EMBL" id="KAK7600862.1"/>
    </source>
</evidence>
<gene>
    <name evidence="1" type="ORF">V9T40_008303</name>
</gene>
<keyword evidence="2" id="KW-1185">Reference proteome</keyword>
<comment type="caution">
    <text evidence="1">The sequence shown here is derived from an EMBL/GenBank/DDBJ whole genome shotgun (WGS) entry which is preliminary data.</text>
</comment>
<name>A0AAN9TLF5_9HEMI</name>
<organism evidence="1 2">
    <name type="scientific">Parthenolecanium corni</name>
    <dbReference type="NCBI Taxonomy" id="536013"/>
    <lineage>
        <taxon>Eukaryota</taxon>
        <taxon>Metazoa</taxon>
        <taxon>Ecdysozoa</taxon>
        <taxon>Arthropoda</taxon>
        <taxon>Hexapoda</taxon>
        <taxon>Insecta</taxon>
        <taxon>Pterygota</taxon>
        <taxon>Neoptera</taxon>
        <taxon>Paraneoptera</taxon>
        <taxon>Hemiptera</taxon>
        <taxon>Sternorrhyncha</taxon>
        <taxon>Coccoidea</taxon>
        <taxon>Coccidae</taxon>
        <taxon>Parthenolecanium</taxon>
    </lineage>
</organism>
<evidence type="ECO:0000313" key="2">
    <source>
        <dbReference type="Proteomes" id="UP001367676"/>
    </source>
</evidence>
<dbReference type="Proteomes" id="UP001367676">
    <property type="component" value="Unassembled WGS sequence"/>
</dbReference>
<dbReference type="AlphaFoldDB" id="A0AAN9TLF5"/>
<reference evidence="1 2" key="1">
    <citation type="submission" date="2024-03" db="EMBL/GenBank/DDBJ databases">
        <title>Adaptation during the transition from Ophiocordyceps entomopathogen to insect associate is accompanied by gene loss and intensified selection.</title>
        <authorList>
            <person name="Ward C.M."/>
            <person name="Onetto C.A."/>
            <person name="Borneman A.R."/>
        </authorList>
    </citation>
    <scope>NUCLEOTIDE SEQUENCE [LARGE SCALE GENOMIC DNA]</scope>
    <source>
        <strain evidence="1">AWRI1</strain>
        <tissue evidence="1">Single Adult Female</tissue>
    </source>
</reference>
<accession>A0AAN9TLF5</accession>
<protein>
    <submittedName>
        <fullName evidence="1">Uncharacterized protein</fullName>
    </submittedName>
</protein>
<proteinExistence type="predicted"/>
<sequence>MEYGLHLVRQKASSGGGGGGGGISSPKELFGRELHRRYHRLRILSSKALTADSYKTKLVCRSPKITQITSSARFIRE</sequence>